<dbReference type="EMBL" id="KL197717">
    <property type="protein sequence ID" value="KDQ58716.1"/>
    <property type="molecule type" value="Genomic_DNA"/>
</dbReference>
<dbReference type="OrthoDB" id="3229087at2759"/>
<feature type="compositionally biased region" description="Pro residues" evidence="1">
    <location>
        <begin position="509"/>
        <end position="521"/>
    </location>
</feature>
<feature type="compositionally biased region" description="Basic and acidic residues" evidence="1">
    <location>
        <begin position="199"/>
        <end position="217"/>
    </location>
</feature>
<feature type="compositionally biased region" description="Polar residues" evidence="1">
    <location>
        <begin position="310"/>
        <end position="319"/>
    </location>
</feature>
<dbReference type="InParanoid" id="A0A067Q7Z3"/>
<name>A0A067Q7Z3_9AGAM</name>
<keyword evidence="3" id="KW-1185">Reference proteome</keyword>
<feature type="region of interest" description="Disordered" evidence="1">
    <location>
        <begin position="170"/>
        <end position="223"/>
    </location>
</feature>
<evidence type="ECO:0000313" key="2">
    <source>
        <dbReference type="EMBL" id="KDQ58716.1"/>
    </source>
</evidence>
<gene>
    <name evidence="2" type="ORF">JAAARDRAFT_57608</name>
</gene>
<feature type="compositionally biased region" description="Basic and acidic residues" evidence="1">
    <location>
        <begin position="372"/>
        <end position="385"/>
    </location>
</feature>
<evidence type="ECO:0000313" key="3">
    <source>
        <dbReference type="Proteomes" id="UP000027265"/>
    </source>
</evidence>
<reference evidence="3" key="1">
    <citation type="journal article" date="2014" name="Proc. Natl. Acad. Sci. U.S.A.">
        <title>Extensive sampling of basidiomycete genomes demonstrates inadequacy of the white-rot/brown-rot paradigm for wood decay fungi.</title>
        <authorList>
            <person name="Riley R."/>
            <person name="Salamov A.A."/>
            <person name="Brown D.W."/>
            <person name="Nagy L.G."/>
            <person name="Floudas D."/>
            <person name="Held B.W."/>
            <person name="Levasseur A."/>
            <person name="Lombard V."/>
            <person name="Morin E."/>
            <person name="Otillar R."/>
            <person name="Lindquist E.A."/>
            <person name="Sun H."/>
            <person name="LaButti K.M."/>
            <person name="Schmutz J."/>
            <person name="Jabbour D."/>
            <person name="Luo H."/>
            <person name="Baker S.E."/>
            <person name="Pisabarro A.G."/>
            <person name="Walton J.D."/>
            <person name="Blanchette R.A."/>
            <person name="Henrissat B."/>
            <person name="Martin F."/>
            <person name="Cullen D."/>
            <person name="Hibbett D.S."/>
            <person name="Grigoriev I.V."/>
        </authorList>
    </citation>
    <scope>NUCLEOTIDE SEQUENCE [LARGE SCALE GENOMIC DNA]</scope>
    <source>
        <strain evidence="3">MUCL 33604</strain>
    </source>
</reference>
<feature type="region of interest" description="Disordered" evidence="1">
    <location>
        <begin position="507"/>
        <end position="537"/>
    </location>
</feature>
<protein>
    <submittedName>
        <fullName evidence="2">Uncharacterized protein</fullName>
    </submittedName>
</protein>
<evidence type="ECO:0000256" key="1">
    <source>
        <dbReference type="SAM" id="MobiDB-lite"/>
    </source>
</evidence>
<feature type="region of interest" description="Disordered" evidence="1">
    <location>
        <begin position="309"/>
        <end position="402"/>
    </location>
</feature>
<sequence>MGMKDAKEKDQKYLGAWTSIRSRLTKSFVEISVKVQLRSAPGETADSIEVTVGQSTGINGVLFVLATYNKVEFRKHPHFYALGGSEKSLEKFHLSLKDRVKRDTASLSPLDLDSPLDEYKDNPLVVLSERKHRVPLDCDVSPRIIGNIWRADDTYLVKDSAGVLSPVETVNKEHKSCSSIPSAGGSRDDNQPRAAQGHIGEEDHQTRPEDDLPRAEDDQPGVVAGETTNMIVAPEWESVLRATEAPCILACRPSLLAPTPDGKKDEDHFDKGMGRRRPTNLRITVIQQSTPQTSPQRFSMLRSAVPVVPTTASAQQAPQLPTAYPSSAPKHPQLPDVNQSGTPRAVPDVALPQPKAHLVSEHVVRKSPAVNPKERSSVEIPDKSPSKPSAAKLEPPLTSRVSLPASGTMSVAFTSSTAENPSKSLARSVVKAQDSKVVELGTETVLDSMMHNNPVSFSSRVNQDGAIGEYPRTTTQGDSGTAQIFILGERNVVPPQKSPIPDHVAVPEEPAPPPVLRPQPPTTADTNIDTGSSTQKVGKKGWWQRVIVPVADKVIRALR</sequence>
<feature type="compositionally biased region" description="Polar residues" evidence="1">
    <location>
        <begin position="522"/>
        <end position="536"/>
    </location>
</feature>
<accession>A0A067Q7Z3</accession>
<proteinExistence type="predicted"/>
<feature type="compositionally biased region" description="Basic and acidic residues" evidence="1">
    <location>
        <begin position="261"/>
        <end position="273"/>
    </location>
</feature>
<feature type="region of interest" description="Disordered" evidence="1">
    <location>
        <begin position="258"/>
        <end position="279"/>
    </location>
</feature>
<dbReference type="HOGENOM" id="CLU_511501_0_0_1"/>
<dbReference type="Proteomes" id="UP000027265">
    <property type="component" value="Unassembled WGS sequence"/>
</dbReference>
<organism evidence="2 3">
    <name type="scientific">Jaapia argillacea MUCL 33604</name>
    <dbReference type="NCBI Taxonomy" id="933084"/>
    <lineage>
        <taxon>Eukaryota</taxon>
        <taxon>Fungi</taxon>
        <taxon>Dikarya</taxon>
        <taxon>Basidiomycota</taxon>
        <taxon>Agaricomycotina</taxon>
        <taxon>Agaricomycetes</taxon>
        <taxon>Agaricomycetidae</taxon>
        <taxon>Jaapiales</taxon>
        <taxon>Jaapiaceae</taxon>
        <taxon>Jaapia</taxon>
    </lineage>
</organism>
<dbReference type="AlphaFoldDB" id="A0A067Q7Z3"/>